<accession>A0A7J7V3P3</accession>
<name>A0A7J7V3P3_MYOMY</name>
<organism evidence="1 2">
    <name type="scientific">Myotis myotis</name>
    <name type="common">Greater mouse-eared bat</name>
    <name type="synonym">Vespertilio myotis</name>
    <dbReference type="NCBI Taxonomy" id="51298"/>
    <lineage>
        <taxon>Eukaryota</taxon>
        <taxon>Metazoa</taxon>
        <taxon>Chordata</taxon>
        <taxon>Craniata</taxon>
        <taxon>Vertebrata</taxon>
        <taxon>Euteleostomi</taxon>
        <taxon>Mammalia</taxon>
        <taxon>Eutheria</taxon>
        <taxon>Laurasiatheria</taxon>
        <taxon>Chiroptera</taxon>
        <taxon>Yangochiroptera</taxon>
        <taxon>Vespertilionidae</taxon>
        <taxon>Myotis</taxon>
    </lineage>
</organism>
<comment type="caution">
    <text evidence="1">The sequence shown here is derived from an EMBL/GenBank/DDBJ whole genome shotgun (WGS) entry which is preliminary data.</text>
</comment>
<gene>
    <name evidence="1" type="ORF">mMyoMyo1_008522</name>
</gene>
<keyword evidence="2" id="KW-1185">Reference proteome</keyword>
<evidence type="ECO:0000313" key="1">
    <source>
        <dbReference type="EMBL" id="KAF6319785.1"/>
    </source>
</evidence>
<sequence>MIFVIDNSHFKMQQFDAGGGRQALPVKKGSRDSRLSTFGSSLRYFSVWVLLMIKAFQISLHTQELLGALMKYNLVSLHLRASYTYLSGLYFNLDNVALEGMGPLLLQVGQGEARGYGAALEDAKPVW</sequence>
<dbReference type="EMBL" id="JABWUV010000011">
    <property type="protein sequence ID" value="KAF6319785.1"/>
    <property type="molecule type" value="Genomic_DNA"/>
</dbReference>
<evidence type="ECO:0000313" key="2">
    <source>
        <dbReference type="Proteomes" id="UP000527355"/>
    </source>
</evidence>
<proteinExistence type="predicted"/>
<dbReference type="Proteomes" id="UP000527355">
    <property type="component" value="Unassembled WGS sequence"/>
</dbReference>
<protein>
    <submittedName>
        <fullName evidence="1">Uncharacterized protein</fullName>
    </submittedName>
</protein>
<reference evidence="1 2" key="1">
    <citation type="journal article" date="2020" name="Nature">
        <title>Six reference-quality genomes reveal evolution of bat adaptations.</title>
        <authorList>
            <person name="Jebb D."/>
            <person name="Huang Z."/>
            <person name="Pippel M."/>
            <person name="Hughes G.M."/>
            <person name="Lavrichenko K."/>
            <person name="Devanna P."/>
            <person name="Winkler S."/>
            <person name="Jermiin L.S."/>
            <person name="Skirmuntt E.C."/>
            <person name="Katzourakis A."/>
            <person name="Burkitt-Gray L."/>
            <person name="Ray D.A."/>
            <person name="Sullivan K.A.M."/>
            <person name="Roscito J.G."/>
            <person name="Kirilenko B.M."/>
            <person name="Davalos L.M."/>
            <person name="Corthals A.P."/>
            <person name="Power M.L."/>
            <person name="Jones G."/>
            <person name="Ransome R.D."/>
            <person name="Dechmann D.K.N."/>
            <person name="Locatelli A.G."/>
            <person name="Puechmaille S.J."/>
            <person name="Fedrigo O."/>
            <person name="Jarvis E.D."/>
            <person name="Hiller M."/>
            <person name="Vernes S.C."/>
            <person name="Myers E.W."/>
            <person name="Teeling E.C."/>
        </authorList>
    </citation>
    <scope>NUCLEOTIDE SEQUENCE [LARGE SCALE GENOMIC DNA]</scope>
    <source>
        <strain evidence="1">MMyoMyo1</strain>
        <tissue evidence="1">Flight muscle</tissue>
    </source>
</reference>
<dbReference type="AlphaFoldDB" id="A0A7J7V3P3"/>